<dbReference type="SUPFAM" id="SSF52047">
    <property type="entry name" value="RNI-like"/>
    <property type="match status" value="1"/>
</dbReference>
<evidence type="ECO:0000313" key="1">
    <source>
        <dbReference type="EMBL" id="EJD32499.1"/>
    </source>
</evidence>
<organism evidence="1 2">
    <name type="scientific">Auricularia subglabra (strain TFB-10046 / SS5)</name>
    <name type="common">White-rot fungus</name>
    <name type="synonym">Auricularia delicata (strain TFB10046)</name>
    <dbReference type="NCBI Taxonomy" id="717982"/>
    <lineage>
        <taxon>Eukaryota</taxon>
        <taxon>Fungi</taxon>
        <taxon>Dikarya</taxon>
        <taxon>Basidiomycota</taxon>
        <taxon>Agaricomycotina</taxon>
        <taxon>Agaricomycetes</taxon>
        <taxon>Auriculariales</taxon>
        <taxon>Auriculariaceae</taxon>
        <taxon>Auricularia</taxon>
    </lineage>
</organism>
<dbReference type="EMBL" id="JH688914">
    <property type="protein sequence ID" value="EJD32499.1"/>
    <property type="molecule type" value="Genomic_DNA"/>
</dbReference>
<sequence>MDGLDAWRAGEDDVEFTSLSEAVYWQRLVKDPELLTIPAGQEDHAVACLRILLPLMPTLVTFHLGQSAVLRRRSETGFWDAVRRYAHSLGRLRMIVILHVWQQIATAVKESESTDYGKATALLSLSIISKGARAAAFAELFDVVVCSTDHTNWFNKLSRLESLVLPTRTLVAAFPITFARTFLSIIEERFPLLSSLSVVIPLHPTDQNGLHHPPLLATDAAVAGCLIQISRLRFAPRVRRLALSVYGDPGKNVSLSALSFARFDSLEQLRLTFQDCSVSGVISDIPSSLVQLSLGPELLASTNLLWSTTKQRVETMEVADLEDPSTYVIDYTFGRMQYAELLHGGSMSYSLPAVAHFNFPFSNVLRWLAISSVSITPMAIRRIGQLRGLVRLDFHPKDCANGEDDRSYAGDNATVTAQSMLRDYFGDSGGQCVAMLLQNALLHLLELRILHIGDVRPDNDVGSAYVLNYVCPAAPPSLETVGLGRCPDGGSVHYAVAHRTSDTAGTNAVCAPLDFSWAYDKEYSALHVQLLDG</sequence>
<evidence type="ECO:0000313" key="2">
    <source>
        <dbReference type="Proteomes" id="UP000006514"/>
    </source>
</evidence>
<dbReference type="Proteomes" id="UP000006514">
    <property type="component" value="Unassembled WGS sequence"/>
</dbReference>
<keyword evidence="2" id="KW-1185">Reference proteome</keyword>
<protein>
    <submittedName>
        <fullName evidence="1">Uncharacterized protein</fullName>
    </submittedName>
</protein>
<proteinExistence type="predicted"/>
<accession>J0CQL9</accession>
<dbReference type="AlphaFoldDB" id="J0CQL9"/>
<gene>
    <name evidence="1" type="ORF">AURDEDRAFT_178424</name>
</gene>
<dbReference type="InParanoid" id="J0CQL9"/>
<dbReference type="KEGG" id="adl:AURDEDRAFT_178424"/>
<name>J0CQL9_AURST</name>
<reference evidence="2" key="1">
    <citation type="journal article" date="2012" name="Science">
        <title>The Paleozoic origin of enzymatic lignin decomposition reconstructed from 31 fungal genomes.</title>
        <authorList>
            <person name="Floudas D."/>
            <person name="Binder M."/>
            <person name="Riley R."/>
            <person name="Barry K."/>
            <person name="Blanchette R.A."/>
            <person name="Henrissat B."/>
            <person name="Martinez A.T."/>
            <person name="Otillar R."/>
            <person name="Spatafora J.W."/>
            <person name="Yadav J.S."/>
            <person name="Aerts A."/>
            <person name="Benoit I."/>
            <person name="Boyd A."/>
            <person name="Carlson A."/>
            <person name="Copeland A."/>
            <person name="Coutinho P.M."/>
            <person name="de Vries R.P."/>
            <person name="Ferreira P."/>
            <person name="Findley K."/>
            <person name="Foster B."/>
            <person name="Gaskell J."/>
            <person name="Glotzer D."/>
            <person name="Gorecki P."/>
            <person name="Heitman J."/>
            <person name="Hesse C."/>
            <person name="Hori C."/>
            <person name="Igarashi K."/>
            <person name="Jurgens J.A."/>
            <person name="Kallen N."/>
            <person name="Kersten P."/>
            <person name="Kohler A."/>
            <person name="Kuees U."/>
            <person name="Kumar T.K.A."/>
            <person name="Kuo A."/>
            <person name="LaButti K."/>
            <person name="Larrondo L.F."/>
            <person name="Lindquist E."/>
            <person name="Ling A."/>
            <person name="Lombard V."/>
            <person name="Lucas S."/>
            <person name="Lundell T."/>
            <person name="Martin R."/>
            <person name="McLaughlin D.J."/>
            <person name="Morgenstern I."/>
            <person name="Morin E."/>
            <person name="Murat C."/>
            <person name="Nagy L.G."/>
            <person name="Nolan M."/>
            <person name="Ohm R.A."/>
            <person name="Patyshakuliyeva A."/>
            <person name="Rokas A."/>
            <person name="Ruiz-Duenas F.J."/>
            <person name="Sabat G."/>
            <person name="Salamov A."/>
            <person name="Samejima M."/>
            <person name="Schmutz J."/>
            <person name="Slot J.C."/>
            <person name="St John F."/>
            <person name="Stenlid J."/>
            <person name="Sun H."/>
            <person name="Sun S."/>
            <person name="Syed K."/>
            <person name="Tsang A."/>
            <person name="Wiebenga A."/>
            <person name="Young D."/>
            <person name="Pisabarro A."/>
            <person name="Eastwood D.C."/>
            <person name="Martin F."/>
            <person name="Cullen D."/>
            <person name="Grigoriev I.V."/>
            <person name="Hibbett D.S."/>
        </authorList>
    </citation>
    <scope>NUCLEOTIDE SEQUENCE [LARGE SCALE GENOMIC DNA]</scope>
    <source>
        <strain evidence="2">TFB10046</strain>
    </source>
</reference>